<sequence length="160" mass="18191">MEIFNNIQSYLTSTPLAKLSPYIFSTFHQPYHMFLQAEKEEVDGGRPKRAASAGVRIAKSHQLPLTAKLSRTTRRNYHNRCNNAYVSYGTGSSVRRIGDKTSFNIHLNKDQIEPKLGEEEDTGIDCVFLSPKLRFKLKNCCFDTVGEIHSEPQVVLDKLK</sequence>
<gene>
    <name evidence="1" type="ORF">GWK47_043605</name>
</gene>
<protein>
    <submittedName>
        <fullName evidence="1">Uncharacterized protein</fullName>
    </submittedName>
</protein>
<evidence type="ECO:0000313" key="2">
    <source>
        <dbReference type="Proteomes" id="UP000770661"/>
    </source>
</evidence>
<dbReference type="OrthoDB" id="6354281at2759"/>
<dbReference type="EMBL" id="JACEEZ010008897">
    <property type="protein sequence ID" value="KAG0722924.1"/>
    <property type="molecule type" value="Genomic_DNA"/>
</dbReference>
<comment type="caution">
    <text evidence="1">The sequence shown here is derived from an EMBL/GenBank/DDBJ whole genome shotgun (WGS) entry which is preliminary data.</text>
</comment>
<organism evidence="1 2">
    <name type="scientific">Chionoecetes opilio</name>
    <name type="common">Atlantic snow crab</name>
    <name type="synonym">Cancer opilio</name>
    <dbReference type="NCBI Taxonomy" id="41210"/>
    <lineage>
        <taxon>Eukaryota</taxon>
        <taxon>Metazoa</taxon>
        <taxon>Ecdysozoa</taxon>
        <taxon>Arthropoda</taxon>
        <taxon>Crustacea</taxon>
        <taxon>Multicrustacea</taxon>
        <taxon>Malacostraca</taxon>
        <taxon>Eumalacostraca</taxon>
        <taxon>Eucarida</taxon>
        <taxon>Decapoda</taxon>
        <taxon>Pleocyemata</taxon>
        <taxon>Brachyura</taxon>
        <taxon>Eubrachyura</taxon>
        <taxon>Majoidea</taxon>
        <taxon>Majidae</taxon>
        <taxon>Chionoecetes</taxon>
    </lineage>
</organism>
<accession>A0A8J4YEW2</accession>
<reference evidence="1" key="1">
    <citation type="submission" date="2020-07" db="EMBL/GenBank/DDBJ databases">
        <title>The High-quality genome of the commercially important snow crab, Chionoecetes opilio.</title>
        <authorList>
            <person name="Jeong J.-H."/>
            <person name="Ryu S."/>
        </authorList>
    </citation>
    <scope>NUCLEOTIDE SEQUENCE</scope>
    <source>
        <strain evidence="1">MADBK_172401_WGS</strain>
        <tissue evidence="1">Digestive gland</tissue>
    </source>
</reference>
<dbReference type="Proteomes" id="UP000770661">
    <property type="component" value="Unassembled WGS sequence"/>
</dbReference>
<keyword evidence="2" id="KW-1185">Reference proteome</keyword>
<dbReference type="AlphaFoldDB" id="A0A8J4YEW2"/>
<name>A0A8J4YEW2_CHIOP</name>
<evidence type="ECO:0000313" key="1">
    <source>
        <dbReference type="EMBL" id="KAG0722924.1"/>
    </source>
</evidence>
<proteinExistence type="predicted"/>